<gene>
    <name evidence="1" type="ORF">BECKLPF1236B_GA0070989_13143</name>
</gene>
<organism evidence="1">
    <name type="scientific">Candidatus Kentrum sp. LPFa</name>
    <dbReference type="NCBI Taxonomy" id="2126335"/>
    <lineage>
        <taxon>Bacteria</taxon>
        <taxon>Pseudomonadati</taxon>
        <taxon>Pseudomonadota</taxon>
        <taxon>Gammaproteobacteria</taxon>
        <taxon>Candidatus Kentrum</taxon>
    </lineage>
</organism>
<name>A0A450WZU3_9GAMM</name>
<accession>A0A450WZU3</accession>
<reference evidence="1" key="1">
    <citation type="submission" date="2019-02" db="EMBL/GenBank/DDBJ databases">
        <authorList>
            <person name="Gruber-Vodicka R. H."/>
            <person name="Seah K. B. B."/>
        </authorList>
    </citation>
    <scope>NUCLEOTIDE SEQUENCE</scope>
    <source>
        <strain evidence="1">BECK_S313</strain>
    </source>
</reference>
<sequence length="186" mass="21498">MDTTSRSHFGFIDKVRETFLFLNELGFSEVEAQPTLVRYRKGEIEVDIYHGHQSYEIGAGITAFGARYSISEIIRATSPKTAERFHYPMVTSPEGVTSGLEKLSLLMRRYSDDALRGSSLFFSMLEKKRKRWSDEYALDVLAEQLMPQANNAFRQKDYSIAANLYSRIQERLSPVEIRKLRFAEKH</sequence>
<dbReference type="EMBL" id="CAADFK010000314">
    <property type="protein sequence ID" value="VFK22548.1"/>
    <property type="molecule type" value="Genomic_DNA"/>
</dbReference>
<protein>
    <submittedName>
        <fullName evidence="1">Uncharacterized protein</fullName>
    </submittedName>
</protein>
<dbReference type="AlphaFoldDB" id="A0A450WZU3"/>
<evidence type="ECO:0000313" key="1">
    <source>
        <dbReference type="EMBL" id="VFK22548.1"/>
    </source>
</evidence>
<proteinExistence type="predicted"/>